<keyword evidence="6" id="KW-1185">Reference proteome</keyword>
<sequence>MKMKEVLNFKSCLKPVPDILVSCRGLNGENNALAVEYAGNCSFDPPMVMVGIVPTRYSYKMIQESGVFVVNLVSEELKEKYAYLGSHSGRDESKLDKIDMNIGEGVKVNAPILLDCPVSIECKVVDSIVTGSHEMFVGKVEYIHAKDELVNEDGSIDYNKINFLKFR</sequence>
<evidence type="ECO:0000256" key="2">
    <source>
        <dbReference type="ARBA" id="ARBA00022630"/>
    </source>
</evidence>
<feature type="domain" description="Flavin reductase like" evidence="4">
    <location>
        <begin position="12"/>
        <end position="159"/>
    </location>
</feature>
<protein>
    <submittedName>
        <fullName evidence="5">Flavin reductase family protein</fullName>
    </submittedName>
</protein>
<dbReference type="Pfam" id="PF01613">
    <property type="entry name" value="Flavin_Reduct"/>
    <property type="match status" value="1"/>
</dbReference>
<reference evidence="5" key="1">
    <citation type="submission" date="2022-12" db="EMBL/GenBank/DDBJ databases">
        <authorList>
            <person name="Wang J."/>
        </authorList>
    </citation>
    <scope>NUCLEOTIDE SEQUENCE</scope>
    <source>
        <strain evidence="5">HY-42-06</strain>
    </source>
</reference>
<organism evidence="5 6">
    <name type="scientific">Clostridium ganghwense</name>
    <dbReference type="NCBI Taxonomy" id="312089"/>
    <lineage>
        <taxon>Bacteria</taxon>
        <taxon>Bacillati</taxon>
        <taxon>Bacillota</taxon>
        <taxon>Clostridia</taxon>
        <taxon>Eubacteriales</taxon>
        <taxon>Clostridiaceae</taxon>
        <taxon>Clostridium</taxon>
    </lineage>
</organism>
<evidence type="ECO:0000259" key="4">
    <source>
        <dbReference type="SMART" id="SM00903"/>
    </source>
</evidence>
<name>A0ABT4CRA2_9CLOT</name>
<evidence type="ECO:0000313" key="5">
    <source>
        <dbReference type="EMBL" id="MCY6371463.1"/>
    </source>
</evidence>
<keyword evidence="2" id="KW-0285">Flavoprotein</keyword>
<proteinExistence type="inferred from homology"/>
<dbReference type="PANTHER" id="PTHR43567:SF1">
    <property type="entry name" value="FLAVOREDOXIN"/>
    <property type="match status" value="1"/>
</dbReference>
<dbReference type="InterPro" id="IPR012349">
    <property type="entry name" value="Split_barrel_FMN-bd"/>
</dbReference>
<dbReference type="Proteomes" id="UP001079657">
    <property type="component" value="Unassembled WGS sequence"/>
</dbReference>
<dbReference type="PANTHER" id="PTHR43567">
    <property type="entry name" value="FLAVOREDOXIN-RELATED-RELATED"/>
    <property type="match status" value="1"/>
</dbReference>
<gene>
    <name evidence="5" type="ORF">OXH55_12505</name>
</gene>
<dbReference type="SMART" id="SM00903">
    <property type="entry name" value="Flavin_Reduct"/>
    <property type="match status" value="1"/>
</dbReference>
<dbReference type="SUPFAM" id="SSF50475">
    <property type="entry name" value="FMN-binding split barrel"/>
    <property type="match status" value="1"/>
</dbReference>
<comment type="caution">
    <text evidence="5">The sequence shown here is derived from an EMBL/GenBank/DDBJ whole genome shotgun (WGS) entry which is preliminary data.</text>
</comment>
<dbReference type="InterPro" id="IPR052174">
    <property type="entry name" value="Flavoredoxin"/>
</dbReference>
<comment type="cofactor">
    <cofactor evidence="1">
        <name>FMN</name>
        <dbReference type="ChEBI" id="CHEBI:58210"/>
    </cofactor>
</comment>
<dbReference type="InterPro" id="IPR002563">
    <property type="entry name" value="Flavin_Rdtase-like_dom"/>
</dbReference>
<comment type="similarity">
    <text evidence="3">Belongs to the flavoredoxin family.</text>
</comment>
<dbReference type="EMBL" id="JAPQES010000004">
    <property type="protein sequence ID" value="MCY6371463.1"/>
    <property type="molecule type" value="Genomic_DNA"/>
</dbReference>
<evidence type="ECO:0000256" key="3">
    <source>
        <dbReference type="ARBA" id="ARBA00038054"/>
    </source>
</evidence>
<evidence type="ECO:0000256" key="1">
    <source>
        <dbReference type="ARBA" id="ARBA00001917"/>
    </source>
</evidence>
<evidence type="ECO:0000313" key="6">
    <source>
        <dbReference type="Proteomes" id="UP001079657"/>
    </source>
</evidence>
<accession>A0ABT4CRA2</accession>
<dbReference type="Gene3D" id="2.30.110.10">
    <property type="entry name" value="Electron Transport, Fmn-binding Protein, Chain A"/>
    <property type="match status" value="1"/>
</dbReference>